<evidence type="ECO:0000313" key="7">
    <source>
        <dbReference type="Proteomes" id="UP001165368"/>
    </source>
</evidence>
<keyword evidence="4 5" id="KW-0472">Membrane</keyword>
<sequence length="214" mass="22694">MRGHASLVGAYRPGSSLVHRTPLRIKLPVLLGLGAAALAFQGAAVRTLVLVVVLVLHFAAGGSVRQLLTALKPMWLFVLVLLAYQSWQNGPLAAWRILCGLLACVYAANILLATTPVQRLLDALAAAVRPLTRFGADPERFALAVGLMLRSIPFLVGSFSDVREAAKARGLERNPRAVVLPVLINAVAYARQTGDALAARGLGDRDDGGPPPRN</sequence>
<dbReference type="PANTHER" id="PTHR33514:SF13">
    <property type="entry name" value="PROTEIN ABCI12, CHLOROPLASTIC"/>
    <property type="match status" value="1"/>
</dbReference>
<evidence type="ECO:0000256" key="2">
    <source>
        <dbReference type="ARBA" id="ARBA00022692"/>
    </source>
</evidence>
<name>A0ABS9L5Y3_9MICC</name>
<gene>
    <name evidence="6" type="ORF">LVY72_09130</name>
</gene>
<proteinExistence type="predicted"/>
<keyword evidence="3 5" id="KW-1133">Transmembrane helix</keyword>
<comment type="caution">
    <text evidence="6">The sequence shown here is derived from an EMBL/GenBank/DDBJ whole genome shotgun (WGS) entry which is preliminary data.</text>
</comment>
<keyword evidence="2 5" id="KW-0812">Transmembrane</keyword>
<feature type="transmembrane region" description="Helical" evidence="5">
    <location>
        <begin position="67"/>
        <end position="87"/>
    </location>
</feature>
<dbReference type="EMBL" id="JAKLTQ010000005">
    <property type="protein sequence ID" value="MCG2622081.1"/>
    <property type="molecule type" value="Genomic_DNA"/>
</dbReference>
<evidence type="ECO:0000256" key="3">
    <source>
        <dbReference type="ARBA" id="ARBA00022989"/>
    </source>
</evidence>
<protein>
    <submittedName>
        <fullName evidence="6">Energy-coupling factor transporter transmembrane protein EcfT</fullName>
    </submittedName>
</protein>
<accession>A0ABS9L5Y3</accession>
<comment type="subcellular location">
    <subcellularLocation>
        <location evidence="1">Membrane</location>
        <topology evidence="1">Multi-pass membrane protein</topology>
    </subcellularLocation>
</comment>
<evidence type="ECO:0000256" key="5">
    <source>
        <dbReference type="SAM" id="Phobius"/>
    </source>
</evidence>
<dbReference type="RefSeq" id="WP_237820037.1">
    <property type="nucleotide sequence ID" value="NZ_JAKLTQ010000005.1"/>
</dbReference>
<dbReference type="PANTHER" id="PTHR33514">
    <property type="entry name" value="PROTEIN ABCI12, CHLOROPLASTIC"/>
    <property type="match status" value="1"/>
</dbReference>
<dbReference type="Proteomes" id="UP001165368">
    <property type="component" value="Unassembled WGS sequence"/>
</dbReference>
<evidence type="ECO:0000256" key="1">
    <source>
        <dbReference type="ARBA" id="ARBA00004141"/>
    </source>
</evidence>
<dbReference type="CDD" id="cd16914">
    <property type="entry name" value="EcfT"/>
    <property type="match status" value="1"/>
</dbReference>
<dbReference type="Pfam" id="PF02361">
    <property type="entry name" value="CbiQ"/>
    <property type="match status" value="1"/>
</dbReference>
<reference evidence="6" key="1">
    <citation type="submission" date="2022-01" db="EMBL/GenBank/DDBJ databases">
        <authorList>
            <person name="Jo J.-H."/>
            <person name="Im W.-T."/>
        </authorList>
    </citation>
    <scope>NUCLEOTIDE SEQUENCE</scope>
    <source>
        <strain evidence="6">I2-34</strain>
    </source>
</reference>
<keyword evidence="7" id="KW-1185">Reference proteome</keyword>
<feature type="transmembrane region" description="Helical" evidence="5">
    <location>
        <begin position="93"/>
        <end position="112"/>
    </location>
</feature>
<organism evidence="6 7">
    <name type="scientific">Arthrobacter hankyongi</name>
    <dbReference type="NCBI Taxonomy" id="2904801"/>
    <lineage>
        <taxon>Bacteria</taxon>
        <taxon>Bacillati</taxon>
        <taxon>Actinomycetota</taxon>
        <taxon>Actinomycetes</taxon>
        <taxon>Micrococcales</taxon>
        <taxon>Micrococcaceae</taxon>
        <taxon>Arthrobacter</taxon>
    </lineage>
</organism>
<evidence type="ECO:0000256" key="4">
    <source>
        <dbReference type="ARBA" id="ARBA00023136"/>
    </source>
</evidence>
<dbReference type="InterPro" id="IPR003339">
    <property type="entry name" value="ABC/ECF_trnsptr_transmembrane"/>
</dbReference>
<evidence type="ECO:0000313" key="6">
    <source>
        <dbReference type="EMBL" id="MCG2622081.1"/>
    </source>
</evidence>
<feature type="transmembrane region" description="Helical" evidence="5">
    <location>
        <begin position="29"/>
        <end position="55"/>
    </location>
</feature>